<name>G2DW76_9GAMM</name>
<comment type="caution">
    <text evidence="6">The sequence shown here is derived from an EMBL/GenBank/DDBJ whole genome shotgun (WGS) entry which is preliminary data.</text>
</comment>
<evidence type="ECO:0000313" key="6">
    <source>
        <dbReference type="EMBL" id="EGV33576.1"/>
    </source>
</evidence>
<feature type="chain" id="PRO_5003428134" evidence="4">
    <location>
        <begin position="22"/>
        <end position="378"/>
    </location>
</feature>
<comment type="similarity">
    <text evidence="2">Belongs to the bacterial solute-binding protein 2 family.</text>
</comment>
<evidence type="ECO:0000313" key="7">
    <source>
        <dbReference type="Proteomes" id="UP000004200"/>
    </source>
</evidence>
<dbReference type="GO" id="GO:0030313">
    <property type="term" value="C:cell envelope"/>
    <property type="evidence" value="ECO:0007669"/>
    <property type="project" value="UniProtKB-SubCell"/>
</dbReference>
<evidence type="ECO:0000259" key="5">
    <source>
        <dbReference type="Pfam" id="PF13407"/>
    </source>
</evidence>
<evidence type="ECO:0000256" key="4">
    <source>
        <dbReference type="SAM" id="SignalP"/>
    </source>
</evidence>
<dbReference type="EMBL" id="AFWT01000002">
    <property type="protein sequence ID" value="EGV33576.1"/>
    <property type="molecule type" value="Genomic_DNA"/>
</dbReference>
<evidence type="ECO:0000256" key="3">
    <source>
        <dbReference type="ARBA" id="ARBA00022729"/>
    </source>
</evidence>
<dbReference type="CDD" id="cd06306">
    <property type="entry name" value="PBP1_TorT-like"/>
    <property type="match status" value="1"/>
</dbReference>
<keyword evidence="3 4" id="KW-0732">Signal</keyword>
<sequence length="378" mass="41516">MFRFNWLALSILLAGFSLAGAASVREVMVNAYDGAYLVDTKVPGTPAASLRGPVLKRWHFVERARGSYRIGVLFPHLNDPYWGAVDFGIAERAVSGGVAFELLEAGGYPNLAVQIQQLRQFRDRGVDGVILAGVAYDKLDAEVAATVAAGIPVVALVNDIRAPGVQAKSMVSFHEMGGKIGEYLREEVGERAVKVAFFPGPKNSGWAPESLAGFTDELEGMPGLRLLAPFWGDTDERTQRSLIRRAFHFYPQIDYLVGNAVMAQVAPSVLAELGRSSGEVRILSTYLIPQVYAHIQAGRVKAAAADLNIDQGRIAMDMMIRILDGQRPGVDFPFRAGPQIPILTEETIQKYPFERFFGERDFKPIFSYRPDVPEIETP</sequence>
<dbReference type="AlphaFoldDB" id="G2DW76"/>
<evidence type="ECO:0000256" key="1">
    <source>
        <dbReference type="ARBA" id="ARBA00004196"/>
    </source>
</evidence>
<dbReference type="OrthoDB" id="9773673at2"/>
<evidence type="ECO:0000256" key="2">
    <source>
        <dbReference type="ARBA" id="ARBA00007639"/>
    </source>
</evidence>
<dbReference type="Pfam" id="PF13407">
    <property type="entry name" value="Peripla_BP_4"/>
    <property type="match status" value="1"/>
</dbReference>
<feature type="signal peptide" evidence="4">
    <location>
        <begin position="1"/>
        <end position="21"/>
    </location>
</feature>
<protein>
    <submittedName>
        <fullName evidence="6">Periplasmic binding protein/LacI transcriptional regulator</fullName>
    </submittedName>
</protein>
<dbReference type="NCBIfam" id="NF008185">
    <property type="entry name" value="PRK10936.1"/>
    <property type="match status" value="1"/>
</dbReference>
<dbReference type="InterPro" id="IPR025997">
    <property type="entry name" value="SBP_2_dom"/>
</dbReference>
<dbReference type="RefSeq" id="WP_007038981.1">
    <property type="nucleotide sequence ID" value="NZ_AFWT01000002.1"/>
</dbReference>
<dbReference type="PANTHER" id="PTHR46847">
    <property type="entry name" value="D-ALLOSE-BINDING PERIPLASMIC PROTEIN-RELATED"/>
    <property type="match status" value="1"/>
</dbReference>
<dbReference type="PANTHER" id="PTHR46847:SF1">
    <property type="entry name" value="D-ALLOSE-BINDING PERIPLASMIC PROTEIN-RELATED"/>
    <property type="match status" value="1"/>
</dbReference>
<proteinExistence type="inferred from homology"/>
<gene>
    <name evidence="6" type="ORF">ThidrDRAFT_0265</name>
</gene>
<dbReference type="GO" id="GO:0030246">
    <property type="term" value="F:carbohydrate binding"/>
    <property type="evidence" value="ECO:0007669"/>
    <property type="project" value="UniProtKB-ARBA"/>
</dbReference>
<dbReference type="InterPro" id="IPR028082">
    <property type="entry name" value="Peripla_BP_I"/>
</dbReference>
<dbReference type="SUPFAM" id="SSF53822">
    <property type="entry name" value="Periplasmic binding protein-like I"/>
    <property type="match status" value="1"/>
</dbReference>
<dbReference type="Proteomes" id="UP000004200">
    <property type="component" value="Unassembled WGS sequence"/>
</dbReference>
<keyword evidence="7" id="KW-1185">Reference proteome</keyword>
<dbReference type="STRING" id="765913.ThidrDRAFT_0265"/>
<comment type="subcellular location">
    <subcellularLocation>
        <location evidence="1">Cell envelope</location>
    </subcellularLocation>
</comment>
<dbReference type="GO" id="GO:0055085">
    <property type="term" value="P:transmembrane transport"/>
    <property type="evidence" value="ECO:0007669"/>
    <property type="project" value="UniProtKB-ARBA"/>
</dbReference>
<reference evidence="6 7" key="1">
    <citation type="submission" date="2011-06" db="EMBL/GenBank/DDBJ databases">
        <title>The draft genome of Thiorhodococcus drewsii AZ1.</title>
        <authorList>
            <consortium name="US DOE Joint Genome Institute (JGI-PGF)"/>
            <person name="Lucas S."/>
            <person name="Han J."/>
            <person name="Lapidus A."/>
            <person name="Cheng J.-F."/>
            <person name="Goodwin L."/>
            <person name="Pitluck S."/>
            <person name="Peters L."/>
            <person name="Land M.L."/>
            <person name="Hauser L."/>
            <person name="Vogl K."/>
            <person name="Liu Z."/>
            <person name="Imhoff J."/>
            <person name="Thiel V."/>
            <person name="Frigaard N.-U."/>
            <person name="Bryant D.A."/>
            <person name="Woyke T.J."/>
        </authorList>
    </citation>
    <scope>NUCLEOTIDE SEQUENCE [LARGE SCALE GENOMIC DNA]</scope>
    <source>
        <strain evidence="6 7">AZ1</strain>
    </source>
</reference>
<organism evidence="6 7">
    <name type="scientific">Thiorhodococcus drewsii AZ1</name>
    <dbReference type="NCBI Taxonomy" id="765913"/>
    <lineage>
        <taxon>Bacteria</taxon>
        <taxon>Pseudomonadati</taxon>
        <taxon>Pseudomonadota</taxon>
        <taxon>Gammaproteobacteria</taxon>
        <taxon>Chromatiales</taxon>
        <taxon>Chromatiaceae</taxon>
        <taxon>Thiorhodococcus</taxon>
    </lineage>
</organism>
<accession>G2DW76</accession>
<feature type="domain" description="Periplasmic binding protein" evidence="5">
    <location>
        <begin position="70"/>
        <end position="326"/>
    </location>
</feature>
<dbReference type="Gene3D" id="3.40.50.2300">
    <property type="match status" value="2"/>
</dbReference>
<dbReference type="eggNOG" id="COG1879">
    <property type="taxonomic scope" value="Bacteria"/>
</dbReference>